<dbReference type="PROSITE" id="PS51257">
    <property type="entry name" value="PROKAR_LIPOPROTEIN"/>
    <property type="match status" value="1"/>
</dbReference>
<accession>A0AAP2YXT7</accession>
<proteinExistence type="predicted"/>
<feature type="region of interest" description="Disordered" evidence="1">
    <location>
        <begin position="24"/>
        <end position="65"/>
    </location>
</feature>
<feature type="compositionally biased region" description="Acidic residues" evidence="1">
    <location>
        <begin position="42"/>
        <end position="52"/>
    </location>
</feature>
<protein>
    <submittedName>
        <fullName evidence="2">Uncharacterized protein</fullName>
    </submittedName>
</protein>
<sequence>MQPPSRRQFVAGSVVTVASIAGCLASGSESDPDGESTANESGDSESESDEAVTNDGTAIDDLPEDVERALEVVPPESAVEVGYEGFVFTPLSDDSNDGETEHGPEAEQVLRQLRDSDVDPEEVATTVTVIPDGNRHGIGTAVGSFDRVELGTTIAEDDDWHVGDDGDLAFASEDGRVLFAGGDDDVRTSVVETGVDAARGETESILTADPVVETLTRLDTSSPVYFITAVDEVFSALEDGTLRAIGAGFETRPMDIEGTAENEYLLFPGADAELDDEAIEAVLDVIEYGEIVETDVDRDEDVVHVETLVEAPPQRDWDASPDADIRTDVDGNAGTVTFEHVDGESIDTAQLELFHDGELAAVQPAEEYETFGVGDALSVDTGPLAYLELRWVDEEANVYDDYASVLVGGDAFETAYDLDDATAEFTYTGEREADPDRLALGHRKDDGTVDSDELEQFADAFDVLTAGDSVTVENVEVGDRVTLELDVDAGQNGIRRRLATVRASPPRFALHSHREGGLTGYYHDEEERDADEFRVLVDDESADFQLDDDHETLTPGTEIELGEVPIGSRVTVEWLEPDEPIEIANHLVRPRITVHTEYDDTDGTLAVEHRDGDTVDAADLELRIDDEPAAVQPAEEYETFERADTLTVDVEPFRSVELVWTGGDDGAREYGLGRTVTGAESIEGGYDIDSEEVELVYVGARKADPGRLGVRHRGDHAPHDETETLFEDAYDTLTDGDSVVVENVGIEDRVTVMLTPETDSASDRHAHVHRPIFQLVPEPRYAFTFDHREDELVAVYRHELERDAEEFRILADDGETSVQPADDHETLEADDEVGLGSIAPGTELVVEWVAPDEPREVADHVVVPHASFDVEYDADEGTVTVEHTGGDEFDADDVDVMVDPATDEPTGWDDHETVSEGDTTTIAVDEVPRVVYIVYRERELVYDERLEG</sequence>
<gene>
    <name evidence="2" type="ORF">OB960_08900</name>
</gene>
<dbReference type="RefSeq" id="WP_338003356.1">
    <property type="nucleotide sequence ID" value="NZ_JAOPKA010000004.1"/>
</dbReference>
<dbReference type="EMBL" id="JAOPKA010000004">
    <property type="protein sequence ID" value="MCU4741519.1"/>
    <property type="molecule type" value="Genomic_DNA"/>
</dbReference>
<reference evidence="2" key="1">
    <citation type="submission" date="2022-09" db="EMBL/GenBank/DDBJ databases">
        <title>Enrichment on poylsaccharides allowed isolation of novel metabolic and taxonomic groups of Haloarchaea.</title>
        <authorList>
            <person name="Sorokin D.Y."/>
            <person name="Elcheninov A.G."/>
            <person name="Khizhniak T.V."/>
            <person name="Kolganova T.V."/>
            <person name="Kublanov I.V."/>
        </authorList>
    </citation>
    <scope>NUCLEOTIDE SEQUENCE</scope>
    <source>
        <strain evidence="2">AArc-xg1-1</strain>
    </source>
</reference>
<comment type="caution">
    <text evidence="2">The sequence shown here is derived from an EMBL/GenBank/DDBJ whole genome shotgun (WGS) entry which is preliminary data.</text>
</comment>
<evidence type="ECO:0000313" key="3">
    <source>
        <dbReference type="Proteomes" id="UP001321018"/>
    </source>
</evidence>
<organism evidence="2 3">
    <name type="scientific">Natronoglomus mannanivorans</name>
    <dbReference type="NCBI Taxonomy" id="2979990"/>
    <lineage>
        <taxon>Archaea</taxon>
        <taxon>Methanobacteriati</taxon>
        <taxon>Methanobacteriota</taxon>
        <taxon>Stenosarchaea group</taxon>
        <taxon>Halobacteria</taxon>
        <taxon>Halobacteriales</taxon>
        <taxon>Natrialbaceae</taxon>
        <taxon>Natronoglomus</taxon>
    </lineage>
</organism>
<evidence type="ECO:0000256" key="1">
    <source>
        <dbReference type="SAM" id="MobiDB-lite"/>
    </source>
</evidence>
<evidence type="ECO:0000313" key="2">
    <source>
        <dbReference type="EMBL" id="MCU4741519.1"/>
    </source>
</evidence>
<dbReference type="AlphaFoldDB" id="A0AAP2YXT7"/>
<name>A0AAP2YXT7_9EURY</name>
<dbReference type="Proteomes" id="UP001321018">
    <property type="component" value="Unassembled WGS sequence"/>
</dbReference>